<evidence type="ECO:0000313" key="2">
    <source>
        <dbReference type="Proteomes" id="UP001163823"/>
    </source>
</evidence>
<proteinExistence type="predicted"/>
<dbReference type="AlphaFoldDB" id="A0AAD7VJT8"/>
<organism evidence="1 2">
    <name type="scientific">Quillaja saponaria</name>
    <name type="common">Soap bark tree</name>
    <dbReference type="NCBI Taxonomy" id="32244"/>
    <lineage>
        <taxon>Eukaryota</taxon>
        <taxon>Viridiplantae</taxon>
        <taxon>Streptophyta</taxon>
        <taxon>Embryophyta</taxon>
        <taxon>Tracheophyta</taxon>
        <taxon>Spermatophyta</taxon>
        <taxon>Magnoliopsida</taxon>
        <taxon>eudicotyledons</taxon>
        <taxon>Gunneridae</taxon>
        <taxon>Pentapetalae</taxon>
        <taxon>rosids</taxon>
        <taxon>fabids</taxon>
        <taxon>Fabales</taxon>
        <taxon>Quillajaceae</taxon>
        <taxon>Quillaja</taxon>
    </lineage>
</organism>
<dbReference type="EMBL" id="JARAOO010000002">
    <property type="protein sequence ID" value="KAJ7978561.1"/>
    <property type="molecule type" value="Genomic_DNA"/>
</dbReference>
<reference evidence="1" key="1">
    <citation type="journal article" date="2023" name="Science">
        <title>Elucidation of the pathway for biosynthesis of saponin adjuvants from the soapbark tree.</title>
        <authorList>
            <person name="Reed J."/>
            <person name="Orme A."/>
            <person name="El-Demerdash A."/>
            <person name="Owen C."/>
            <person name="Martin L.B.B."/>
            <person name="Misra R.C."/>
            <person name="Kikuchi S."/>
            <person name="Rejzek M."/>
            <person name="Martin A.C."/>
            <person name="Harkess A."/>
            <person name="Leebens-Mack J."/>
            <person name="Louveau T."/>
            <person name="Stephenson M.J."/>
            <person name="Osbourn A."/>
        </authorList>
    </citation>
    <scope>NUCLEOTIDE SEQUENCE</scope>
    <source>
        <strain evidence="1">S10</strain>
    </source>
</reference>
<comment type="caution">
    <text evidence="1">The sequence shown here is derived from an EMBL/GenBank/DDBJ whole genome shotgun (WGS) entry which is preliminary data.</text>
</comment>
<evidence type="ECO:0000313" key="1">
    <source>
        <dbReference type="EMBL" id="KAJ7978561.1"/>
    </source>
</evidence>
<keyword evidence="2" id="KW-1185">Reference proteome</keyword>
<sequence>MMDCYLLFLVRDGLLPSLSVTTPCRFIHGSTKKLWQWAKHRKPSSEKCRFINGVHSDWQNEGTYQPVPRPDGHMAPQ</sequence>
<accession>A0AAD7VJT8</accession>
<gene>
    <name evidence="1" type="ORF">O6P43_002071</name>
</gene>
<protein>
    <submittedName>
        <fullName evidence="1">Uncharacterized protein</fullName>
    </submittedName>
</protein>
<name>A0AAD7VJT8_QUISA</name>
<dbReference type="KEGG" id="qsa:O6P43_002071"/>
<dbReference type="Proteomes" id="UP001163823">
    <property type="component" value="Chromosome 2"/>
</dbReference>